<dbReference type="PRINTS" id="PR00146">
    <property type="entry name" value="DHPICSNTHASE"/>
</dbReference>
<evidence type="ECO:0000256" key="6">
    <source>
        <dbReference type="PIRSR" id="PIRSR001365-2"/>
    </source>
</evidence>
<dbReference type="GO" id="GO:0008840">
    <property type="term" value="F:4-hydroxy-tetrahydrodipicolinate synthase activity"/>
    <property type="evidence" value="ECO:0007669"/>
    <property type="project" value="TreeGrafter"/>
</dbReference>
<feature type="binding site" evidence="6">
    <location>
        <position position="207"/>
    </location>
    <ligand>
        <name>pyruvate</name>
        <dbReference type="ChEBI" id="CHEBI:15361"/>
    </ligand>
</feature>
<evidence type="ECO:0000313" key="7">
    <source>
        <dbReference type="EMBL" id="ADK79227.1"/>
    </source>
</evidence>
<gene>
    <name evidence="7" type="ordered locus">Spirs_0067</name>
</gene>
<dbReference type="InterPro" id="IPR002220">
    <property type="entry name" value="DapA-like"/>
</dbReference>
<sequence length="300" mass="33070">MKKLYGLTTAMITPYDNKGKLNLDMVGEMTRFQIERGTHCLYPGGTTGEMYLLSEEERKALAKATVDAGKGKANIFIHVGAMTQDETIRLAQHASEIGADGIGVVTPSYFKVTDGMMVNYFTTIANSVPNDFPIYLYNIPQCSGNDLKPDTIRQIIDRAPNVVGIKYSFADFVRTIEYVGIAEDFSVVIGADILFHSGLAMGCTGTVSGVASVYPEPFVAIYDAFLKGDQEKARRIQKKAVEIANLLKNGSNMSYFKIALKHRGYDVGGMRAPLMDLSDEEQQRLVEQLNVWEDSALGEF</sequence>
<reference evidence="7 8" key="1">
    <citation type="journal article" date="2010" name="Stand. Genomic Sci.">
        <title>Complete genome sequence of Spirochaeta smaragdinae type strain (SEBR 4228).</title>
        <authorList>
            <person name="Mavromatis K."/>
            <person name="Yasawong M."/>
            <person name="Chertkov O."/>
            <person name="Lapidus A."/>
            <person name="Lucas S."/>
            <person name="Nolan M."/>
            <person name="Del Rio T.G."/>
            <person name="Tice H."/>
            <person name="Cheng J.F."/>
            <person name="Pitluck S."/>
            <person name="Liolios K."/>
            <person name="Ivanova N."/>
            <person name="Tapia R."/>
            <person name="Han C."/>
            <person name="Bruce D."/>
            <person name="Goodwin L."/>
            <person name="Pati A."/>
            <person name="Chen A."/>
            <person name="Palaniappan K."/>
            <person name="Land M."/>
            <person name="Hauser L."/>
            <person name="Chang Y.J."/>
            <person name="Jeffries C.D."/>
            <person name="Detter J.C."/>
            <person name="Rohde M."/>
            <person name="Brambilla E."/>
            <person name="Spring S."/>
            <person name="Goker M."/>
            <person name="Sikorski J."/>
            <person name="Woyke T."/>
            <person name="Bristow J."/>
            <person name="Eisen J.A."/>
            <person name="Markowitz V."/>
            <person name="Hugenholtz P."/>
            <person name="Klenk H.P."/>
            <person name="Kyrpides N.C."/>
        </authorList>
    </citation>
    <scope>NUCLEOTIDE SEQUENCE [LARGE SCALE GENOMIC DNA]</scope>
    <source>
        <strain evidence="8">DSM 11293 / JCM 15392 / SEBR 4228</strain>
    </source>
</reference>
<feature type="active site" description="Schiff-base intermediate with substrate" evidence="5">
    <location>
        <position position="166"/>
    </location>
</feature>
<dbReference type="CDD" id="cd00408">
    <property type="entry name" value="DHDPS-like"/>
    <property type="match status" value="1"/>
</dbReference>
<keyword evidence="2 4" id="KW-0456">Lyase</keyword>
<evidence type="ECO:0000313" key="8">
    <source>
        <dbReference type="Proteomes" id="UP000002318"/>
    </source>
</evidence>
<dbReference type="AlphaFoldDB" id="E1R6U5"/>
<evidence type="ECO:0000256" key="1">
    <source>
        <dbReference type="ARBA" id="ARBA00007592"/>
    </source>
</evidence>
<dbReference type="HOGENOM" id="CLU_049343_6_1_12"/>
<dbReference type="PANTHER" id="PTHR12128">
    <property type="entry name" value="DIHYDRODIPICOLINATE SYNTHASE"/>
    <property type="match status" value="1"/>
</dbReference>
<dbReference type="KEGG" id="ssm:Spirs_0067"/>
<keyword evidence="3" id="KW-0704">Schiff base</keyword>
<comment type="similarity">
    <text evidence="1 4">Belongs to the DapA family.</text>
</comment>
<dbReference type="SMART" id="SM01130">
    <property type="entry name" value="DHDPS"/>
    <property type="match status" value="1"/>
</dbReference>
<evidence type="ECO:0000256" key="4">
    <source>
        <dbReference type="PIRNR" id="PIRNR001365"/>
    </source>
</evidence>
<dbReference type="InterPro" id="IPR020625">
    <property type="entry name" value="Schiff_base-form_aldolases_AS"/>
</dbReference>
<evidence type="ECO:0000256" key="5">
    <source>
        <dbReference type="PIRSR" id="PIRSR001365-1"/>
    </source>
</evidence>
<accession>E1R6U5</accession>
<keyword evidence="8" id="KW-1185">Reference proteome</keyword>
<dbReference type="GO" id="GO:0044281">
    <property type="term" value="P:small molecule metabolic process"/>
    <property type="evidence" value="ECO:0007669"/>
    <property type="project" value="UniProtKB-ARBA"/>
</dbReference>
<protein>
    <submittedName>
        <fullName evidence="7">Dihydrodipicolinate synthetase</fullName>
    </submittedName>
</protein>
<dbReference type="EMBL" id="CP002116">
    <property type="protein sequence ID" value="ADK79227.1"/>
    <property type="molecule type" value="Genomic_DNA"/>
</dbReference>
<dbReference type="PROSITE" id="PS00666">
    <property type="entry name" value="DHDPS_2"/>
    <property type="match status" value="1"/>
</dbReference>
<proteinExistence type="inferred from homology"/>
<evidence type="ECO:0000256" key="2">
    <source>
        <dbReference type="ARBA" id="ARBA00023239"/>
    </source>
</evidence>
<dbReference type="Gene3D" id="3.20.20.70">
    <property type="entry name" value="Aldolase class I"/>
    <property type="match status" value="1"/>
</dbReference>
<dbReference type="InterPro" id="IPR013785">
    <property type="entry name" value="Aldolase_TIM"/>
</dbReference>
<dbReference type="OrthoDB" id="9782828at2"/>
<dbReference type="Pfam" id="PF00701">
    <property type="entry name" value="DHDPS"/>
    <property type="match status" value="1"/>
</dbReference>
<feature type="active site" description="Proton donor/acceptor" evidence="5">
    <location>
        <position position="137"/>
    </location>
</feature>
<dbReference type="SUPFAM" id="SSF51569">
    <property type="entry name" value="Aldolase"/>
    <property type="match status" value="1"/>
</dbReference>
<dbReference type="PANTHER" id="PTHR12128:SF66">
    <property type="entry name" value="4-HYDROXY-2-OXOGLUTARATE ALDOLASE, MITOCHONDRIAL"/>
    <property type="match status" value="1"/>
</dbReference>
<evidence type="ECO:0000256" key="3">
    <source>
        <dbReference type="ARBA" id="ARBA00023270"/>
    </source>
</evidence>
<dbReference type="eggNOG" id="COG0329">
    <property type="taxonomic scope" value="Bacteria"/>
</dbReference>
<dbReference type="Proteomes" id="UP000002318">
    <property type="component" value="Chromosome"/>
</dbReference>
<dbReference type="PIRSF" id="PIRSF001365">
    <property type="entry name" value="DHDPS"/>
    <property type="match status" value="1"/>
</dbReference>
<dbReference type="RefSeq" id="WP_013252691.1">
    <property type="nucleotide sequence ID" value="NC_014364.1"/>
</dbReference>
<name>E1R6U5_SEDSS</name>
<organism evidence="7 8">
    <name type="scientific">Sediminispirochaeta smaragdinae (strain DSM 11293 / JCM 15392 / SEBR 4228)</name>
    <name type="common">Spirochaeta smaragdinae</name>
    <dbReference type="NCBI Taxonomy" id="573413"/>
    <lineage>
        <taxon>Bacteria</taxon>
        <taxon>Pseudomonadati</taxon>
        <taxon>Spirochaetota</taxon>
        <taxon>Spirochaetia</taxon>
        <taxon>Spirochaetales</taxon>
        <taxon>Spirochaetaceae</taxon>
        <taxon>Sediminispirochaeta</taxon>
    </lineage>
</organism>
<feature type="binding site" evidence="6">
    <location>
        <position position="47"/>
    </location>
    <ligand>
        <name>pyruvate</name>
        <dbReference type="ChEBI" id="CHEBI:15361"/>
    </ligand>
</feature>
<dbReference type="STRING" id="573413.Spirs_0067"/>